<dbReference type="Proteomes" id="UP000028680">
    <property type="component" value="Chromosome"/>
</dbReference>
<organism evidence="2 3">
    <name type="scientific">Planktomarina temperata RCA23</name>
    <dbReference type="NCBI Taxonomy" id="666509"/>
    <lineage>
        <taxon>Bacteria</taxon>
        <taxon>Pseudomonadati</taxon>
        <taxon>Pseudomonadota</taxon>
        <taxon>Alphaproteobacteria</taxon>
        <taxon>Rhodobacterales</taxon>
        <taxon>Paracoccaceae</taxon>
        <taxon>Planktomarina</taxon>
    </lineage>
</organism>
<keyword evidence="1" id="KW-1133">Transmembrane helix</keyword>
<accession>A0AAN0RIL8</accession>
<name>A0AAN0RIL8_9RHOB</name>
<reference evidence="2 3" key="1">
    <citation type="journal article" date="2014" name="ISME J.">
        <title>Adaptation of an abundant Roseobacter RCA organism to pelagic systems revealed by genomic and transcriptomic analyses.</title>
        <authorList>
            <person name="Voget S."/>
            <person name="Wemheuer B."/>
            <person name="Brinkhoff T."/>
            <person name="Vollmers J."/>
            <person name="Dietrich S."/>
            <person name="Giebel H.A."/>
            <person name="Beardsley C."/>
            <person name="Sardemann C."/>
            <person name="Bakenhus I."/>
            <person name="Billerbeck S."/>
            <person name="Daniel R."/>
            <person name="Simon M."/>
        </authorList>
    </citation>
    <scope>NUCLEOTIDE SEQUENCE [LARGE SCALE GENOMIC DNA]</scope>
    <source>
        <strain evidence="2 3">RCA23</strain>
    </source>
</reference>
<evidence type="ECO:0000313" key="2">
    <source>
        <dbReference type="EMBL" id="AII86863.1"/>
    </source>
</evidence>
<evidence type="ECO:0000256" key="1">
    <source>
        <dbReference type="SAM" id="Phobius"/>
    </source>
</evidence>
<gene>
    <name evidence="2" type="ORF">RCA23_c13180</name>
</gene>
<proteinExistence type="predicted"/>
<dbReference type="KEGG" id="ptp:RCA23_c13180"/>
<sequence length="136" mass="14839">MIEASGGLANFIAILIPAFMGGFYGYRCLFLSDGFIDQYGLGAGSEFMVKLSGTYTFTQSLIYFILLLTSPVGAWSVFAFGTIQAALFLVFGYTTVKGKWAQVEGVKATAEGYIVPAILLVFHLYIMFTMGDIIYT</sequence>
<protein>
    <submittedName>
        <fullName evidence="2">Uncharacterized protein</fullName>
    </submittedName>
</protein>
<dbReference type="EMBL" id="CP003984">
    <property type="protein sequence ID" value="AII86863.1"/>
    <property type="molecule type" value="Genomic_DNA"/>
</dbReference>
<feature type="transmembrane region" description="Helical" evidence="1">
    <location>
        <begin position="72"/>
        <end position="93"/>
    </location>
</feature>
<keyword evidence="1" id="KW-0472">Membrane</keyword>
<feature type="transmembrane region" description="Helical" evidence="1">
    <location>
        <begin position="6"/>
        <end position="26"/>
    </location>
</feature>
<dbReference type="AlphaFoldDB" id="A0AAN0RIL8"/>
<keyword evidence="1" id="KW-0812">Transmembrane</keyword>
<feature type="transmembrane region" description="Helical" evidence="1">
    <location>
        <begin position="113"/>
        <end position="135"/>
    </location>
</feature>
<dbReference type="RefSeq" id="WP_044049659.1">
    <property type="nucleotide sequence ID" value="NZ_CP003984.1"/>
</dbReference>
<keyword evidence="3" id="KW-1185">Reference proteome</keyword>
<evidence type="ECO:0000313" key="3">
    <source>
        <dbReference type="Proteomes" id="UP000028680"/>
    </source>
</evidence>